<feature type="transmembrane region" description="Helical" evidence="1">
    <location>
        <begin position="92"/>
        <end position="110"/>
    </location>
</feature>
<evidence type="ECO:0000256" key="1">
    <source>
        <dbReference type="SAM" id="Phobius"/>
    </source>
</evidence>
<evidence type="ECO:0000313" key="3">
    <source>
        <dbReference type="Proteomes" id="UP000290288"/>
    </source>
</evidence>
<protein>
    <recommendedName>
        <fullName evidence="4">Adhesin domain-containing protein</fullName>
    </recommendedName>
</protein>
<organism evidence="2 3">
    <name type="scientific">Candolleomyces aberdarensis</name>
    <dbReference type="NCBI Taxonomy" id="2316362"/>
    <lineage>
        <taxon>Eukaryota</taxon>
        <taxon>Fungi</taxon>
        <taxon>Dikarya</taxon>
        <taxon>Basidiomycota</taxon>
        <taxon>Agaricomycotina</taxon>
        <taxon>Agaricomycetes</taxon>
        <taxon>Agaricomycetidae</taxon>
        <taxon>Agaricales</taxon>
        <taxon>Agaricineae</taxon>
        <taxon>Psathyrellaceae</taxon>
        <taxon>Candolleomyces</taxon>
    </lineage>
</organism>
<reference evidence="2 3" key="1">
    <citation type="submission" date="2019-01" db="EMBL/GenBank/DDBJ databases">
        <title>Draft genome sequence of Psathyrella aberdarensis IHI B618.</title>
        <authorList>
            <person name="Buettner E."/>
            <person name="Kellner H."/>
        </authorList>
    </citation>
    <scope>NUCLEOTIDE SEQUENCE [LARGE SCALE GENOMIC DNA]</scope>
    <source>
        <strain evidence="2 3">IHI B618</strain>
    </source>
</reference>
<keyword evidence="1" id="KW-0472">Membrane</keyword>
<comment type="caution">
    <text evidence="2">The sequence shown here is derived from an EMBL/GenBank/DDBJ whole genome shotgun (WGS) entry which is preliminary data.</text>
</comment>
<evidence type="ECO:0000313" key="2">
    <source>
        <dbReference type="EMBL" id="RXW25040.1"/>
    </source>
</evidence>
<gene>
    <name evidence="2" type="ORF">EST38_g801</name>
</gene>
<dbReference type="EMBL" id="SDEE01000010">
    <property type="protein sequence ID" value="RXW25040.1"/>
    <property type="molecule type" value="Genomic_DNA"/>
</dbReference>
<proteinExistence type="predicted"/>
<keyword evidence="1" id="KW-1133">Transmembrane helix</keyword>
<name>A0A4Q2DWJ1_9AGAR</name>
<dbReference type="OrthoDB" id="2991206at2759"/>
<evidence type="ECO:0008006" key="4">
    <source>
        <dbReference type="Google" id="ProtNLM"/>
    </source>
</evidence>
<dbReference type="AlphaFoldDB" id="A0A4Q2DWJ1"/>
<keyword evidence="3" id="KW-1185">Reference proteome</keyword>
<keyword evidence="1" id="KW-0812">Transmembrane</keyword>
<sequence>MSSSRGFSFWGTVAGVWTALRVKKEWDDYRAVSSDDPEARVRLPDSSLPRGDAEAGGVDEDDAALLDTNIRVRRQKKKATGCCVCCGIDCTLFWKAFAFVLAIWTVYGIFKFARWAVTPSPTGLEGMPVFGKDLGCDHAATYYKDAPDGDMFTSRPPQARTKSNSRDLVIMKGTDKVLMDLVNLKVDESKFGSRLEVNTPSISKADVASGAMCIRYDVVLAVPKNVKELYVRGTTTLQVKFDEKAHLDVERLSVILFTSDEKNLILPQPGFHASDELYLEVYRGWVVGEVSVGDNTIISTQRSDAVANVKIHPTQSHDLAKAGKVAKFNTASGSGRSEYFYITNKASKRPIESRHISAKNGDVYLRYAESGFNGKIALTSKSSTIWGAVTKVEDTGAPTQWNYIRGSADGGDKMVVESGGWTGLYF</sequence>
<accession>A0A4Q2DWJ1</accession>
<dbReference type="Proteomes" id="UP000290288">
    <property type="component" value="Unassembled WGS sequence"/>
</dbReference>